<keyword evidence="7" id="KW-1185">Reference proteome</keyword>
<dbReference type="Gene3D" id="3.90.1720.10">
    <property type="entry name" value="endopeptidase domain like (from Nostoc punctiforme)"/>
    <property type="match status" value="1"/>
</dbReference>
<dbReference type="InterPro" id="IPR038765">
    <property type="entry name" value="Papain-like_cys_pep_sf"/>
</dbReference>
<dbReference type="EMBL" id="JBHTHQ010000021">
    <property type="protein sequence ID" value="MFD0705328.1"/>
    <property type="molecule type" value="Genomic_DNA"/>
</dbReference>
<protein>
    <submittedName>
        <fullName evidence="6">C40 family peptidase</fullName>
    </submittedName>
</protein>
<dbReference type="PANTHER" id="PTHR47053:SF1">
    <property type="entry name" value="MUREIN DD-ENDOPEPTIDASE MEPH-RELATED"/>
    <property type="match status" value="1"/>
</dbReference>
<sequence>MSTGKHRVSSASTPRTPFNTKGALFEATQAISRNMKAIKIGTIAVSTVLVAAMATGATPSLANTNGTTTLASAVSRSQTRTDLTTETATVAKVEGAEWSLSSDSSNINVQYSMTSEQTASRDKLVTAYETAKQAYGTYTSASKAVLDQLGAAMNTAADHLKDTTTSVDTYNADIDALNKAISSAKSSHAAATAAASRSAASSSSSAASAQTFSSAEATGTAADVINYANSFVGKVPYVWGGTTPSGWDCSGFVQYVFGHYGISLPRVSGAQATVGTAVSSLAEAKPGDIIANSMHAGIYIGNGKVVNALNPSQGTQITPVAWAFSGSYSIRRVF</sequence>
<comment type="similarity">
    <text evidence="1">Belongs to the peptidase C40 family.</text>
</comment>
<keyword evidence="2" id="KW-0645">Protease</keyword>
<accession>A0ABW2Y918</accession>
<dbReference type="RefSeq" id="WP_377939019.1">
    <property type="nucleotide sequence ID" value="NZ_JBHTHQ010000021.1"/>
</dbReference>
<name>A0ABW2Y918_9BIFI</name>
<dbReference type="PANTHER" id="PTHR47053">
    <property type="entry name" value="MUREIN DD-ENDOPEPTIDASE MEPH-RELATED"/>
    <property type="match status" value="1"/>
</dbReference>
<dbReference type="InterPro" id="IPR051202">
    <property type="entry name" value="Peptidase_C40"/>
</dbReference>
<reference evidence="7" key="1">
    <citation type="journal article" date="2019" name="Int. J. Syst. Evol. Microbiol.">
        <title>The Global Catalogue of Microorganisms (GCM) 10K type strain sequencing project: providing services to taxonomists for standard genome sequencing and annotation.</title>
        <authorList>
            <consortium name="The Broad Institute Genomics Platform"/>
            <consortium name="The Broad Institute Genome Sequencing Center for Infectious Disease"/>
            <person name="Wu L."/>
            <person name="Ma J."/>
        </authorList>
    </citation>
    <scope>NUCLEOTIDE SEQUENCE [LARGE SCALE GENOMIC DNA]</scope>
    <source>
        <strain evidence="7">CCM 8604</strain>
    </source>
</reference>
<dbReference type="InterPro" id="IPR000064">
    <property type="entry name" value="NLP_P60_dom"/>
</dbReference>
<dbReference type="Pfam" id="PF00877">
    <property type="entry name" value="NLPC_P60"/>
    <property type="match status" value="1"/>
</dbReference>
<evidence type="ECO:0000256" key="2">
    <source>
        <dbReference type="ARBA" id="ARBA00022670"/>
    </source>
</evidence>
<proteinExistence type="inferred from homology"/>
<dbReference type="SUPFAM" id="SSF54001">
    <property type="entry name" value="Cysteine proteinases"/>
    <property type="match status" value="1"/>
</dbReference>
<evidence type="ECO:0000256" key="1">
    <source>
        <dbReference type="ARBA" id="ARBA00007074"/>
    </source>
</evidence>
<evidence type="ECO:0000256" key="4">
    <source>
        <dbReference type="ARBA" id="ARBA00022807"/>
    </source>
</evidence>
<gene>
    <name evidence="6" type="ORF">ACFQY8_06175</name>
</gene>
<dbReference type="PROSITE" id="PS51935">
    <property type="entry name" value="NLPC_P60"/>
    <property type="match status" value="1"/>
</dbReference>
<organism evidence="6 7">
    <name type="scientific">Alloscardovia venturai</name>
    <dbReference type="NCBI Taxonomy" id="1769421"/>
    <lineage>
        <taxon>Bacteria</taxon>
        <taxon>Bacillati</taxon>
        <taxon>Actinomycetota</taxon>
        <taxon>Actinomycetes</taxon>
        <taxon>Bifidobacteriales</taxon>
        <taxon>Bifidobacteriaceae</taxon>
        <taxon>Alloscardovia</taxon>
    </lineage>
</organism>
<keyword evidence="4" id="KW-0788">Thiol protease</keyword>
<evidence type="ECO:0000313" key="6">
    <source>
        <dbReference type="EMBL" id="MFD0705328.1"/>
    </source>
</evidence>
<evidence type="ECO:0000256" key="3">
    <source>
        <dbReference type="ARBA" id="ARBA00022801"/>
    </source>
</evidence>
<evidence type="ECO:0000259" key="5">
    <source>
        <dbReference type="PROSITE" id="PS51935"/>
    </source>
</evidence>
<comment type="caution">
    <text evidence="6">The sequence shown here is derived from an EMBL/GenBank/DDBJ whole genome shotgun (WGS) entry which is preliminary data.</text>
</comment>
<keyword evidence="3" id="KW-0378">Hydrolase</keyword>
<dbReference type="Proteomes" id="UP001597036">
    <property type="component" value="Unassembled WGS sequence"/>
</dbReference>
<evidence type="ECO:0000313" key="7">
    <source>
        <dbReference type="Proteomes" id="UP001597036"/>
    </source>
</evidence>
<feature type="domain" description="NlpC/P60" evidence="5">
    <location>
        <begin position="218"/>
        <end position="334"/>
    </location>
</feature>